<feature type="non-terminal residue" evidence="2">
    <location>
        <position position="122"/>
    </location>
</feature>
<dbReference type="AlphaFoldDB" id="A0A6S7KF23"/>
<evidence type="ECO:0000313" key="3">
    <source>
        <dbReference type="Proteomes" id="UP001152795"/>
    </source>
</evidence>
<gene>
    <name evidence="2" type="ORF">PACLA_8A056107</name>
</gene>
<reference evidence="2" key="1">
    <citation type="submission" date="2020-04" db="EMBL/GenBank/DDBJ databases">
        <authorList>
            <person name="Alioto T."/>
            <person name="Alioto T."/>
            <person name="Gomez Garrido J."/>
        </authorList>
    </citation>
    <scope>NUCLEOTIDE SEQUENCE</scope>
    <source>
        <strain evidence="2">A484AB</strain>
    </source>
</reference>
<name>A0A6S7KF23_PARCT</name>
<accession>A0A6S7KF23</accession>
<keyword evidence="3" id="KW-1185">Reference proteome</keyword>
<dbReference type="EMBL" id="CACRXK020034906">
    <property type="protein sequence ID" value="CAB4044426.1"/>
    <property type="molecule type" value="Genomic_DNA"/>
</dbReference>
<protein>
    <submittedName>
        <fullName evidence="2">Uncharacterized protein</fullName>
    </submittedName>
</protein>
<sequence length="122" mass="13611">MLLEHYVNTHTKQILTSSDAETQTDHTEETAIFIDSPVLASTPLQISVEVENRASASVSKRRRLSLESHDPEGADETATGVNESFIQMRPHVMTSFREDQTLSATESEDSDLEHSLLQPEND</sequence>
<dbReference type="Proteomes" id="UP001152795">
    <property type="component" value="Unassembled WGS sequence"/>
</dbReference>
<evidence type="ECO:0000256" key="1">
    <source>
        <dbReference type="SAM" id="MobiDB-lite"/>
    </source>
</evidence>
<organism evidence="2 3">
    <name type="scientific">Paramuricea clavata</name>
    <name type="common">Red gorgonian</name>
    <name type="synonym">Violescent sea-whip</name>
    <dbReference type="NCBI Taxonomy" id="317549"/>
    <lineage>
        <taxon>Eukaryota</taxon>
        <taxon>Metazoa</taxon>
        <taxon>Cnidaria</taxon>
        <taxon>Anthozoa</taxon>
        <taxon>Octocorallia</taxon>
        <taxon>Malacalcyonacea</taxon>
        <taxon>Plexauridae</taxon>
        <taxon>Paramuricea</taxon>
    </lineage>
</organism>
<feature type="region of interest" description="Disordered" evidence="1">
    <location>
        <begin position="52"/>
        <end position="122"/>
    </location>
</feature>
<evidence type="ECO:0000313" key="2">
    <source>
        <dbReference type="EMBL" id="CAB4044426.1"/>
    </source>
</evidence>
<proteinExistence type="predicted"/>
<comment type="caution">
    <text evidence="2">The sequence shown here is derived from an EMBL/GenBank/DDBJ whole genome shotgun (WGS) entry which is preliminary data.</text>
</comment>